<evidence type="ECO:0000313" key="3">
    <source>
        <dbReference type="Proteomes" id="UP000447434"/>
    </source>
</evidence>
<dbReference type="GO" id="GO:0016740">
    <property type="term" value="F:transferase activity"/>
    <property type="evidence" value="ECO:0007669"/>
    <property type="project" value="UniProtKB-KW"/>
</dbReference>
<sequence>MTKSLGLKSLLYFILYPLSKAYFGVGPRQIIGNSLSEDDLNEPPPGFPDSYEFHAHEPRFLPTSSKLEFGSGVFIL</sequence>
<organism evidence="2 3">
    <name type="scientific">Lupinus albus</name>
    <name type="common">White lupine</name>
    <name type="synonym">Lupinus termis</name>
    <dbReference type="NCBI Taxonomy" id="3870"/>
    <lineage>
        <taxon>Eukaryota</taxon>
        <taxon>Viridiplantae</taxon>
        <taxon>Streptophyta</taxon>
        <taxon>Embryophyta</taxon>
        <taxon>Tracheophyta</taxon>
        <taxon>Spermatophyta</taxon>
        <taxon>Magnoliopsida</taxon>
        <taxon>eudicotyledons</taxon>
        <taxon>Gunneridae</taxon>
        <taxon>Pentapetalae</taxon>
        <taxon>rosids</taxon>
        <taxon>fabids</taxon>
        <taxon>Fabales</taxon>
        <taxon>Fabaceae</taxon>
        <taxon>Papilionoideae</taxon>
        <taxon>50 kb inversion clade</taxon>
        <taxon>genistoids sensu lato</taxon>
        <taxon>core genistoids</taxon>
        <taxon>Genisteae</taxon>
        <taxon>Lupinus</taxon>
    </lineage>
</organism>
<gene>
    <name evidence="2" type="ORF">Lalb_Chr25g0281241</name>
</gene>
<feature type="signal peptide" evidence="1">
    <location>
        <begin position="1"/>
        <end position="21"/>
    </location>
</feature>
<protein>
    <submittedName>
        <fullName evidence="2">Putative anthocyanidin 3-O-glucoside 2''-O-glucosyltransferase</fullName>
    </submittedName>
</protein>
<dbReference type="AlphaFoldDB" id="A0A6A4NBR7"/>
<proteinExistence type="predicted"/>
<dbReference type="OrthoDB" id="1806639at2759"/>
<accession>A0A6A4NBR7</accession>
<keyword evidence="2" id="KW-0808">Transferase</keyword>
<evidence type="ECO:0000256" key="1">
    <source>
        <dbReference type="SAM" id="SignalP"/>
    </source>
</evidence>
<evidence type="ECO:0000313" key="2">
    <source>
        <dbReference type="EMBL" id="KAE9584729.1"/>
    </source>
</evidence>
<reference evidence="3" key="1">
    <citation type="journal article" date="2020" name="Nat. Commun.">
        <title>Genome sequence of the cluster root forming white lupin.</title>
        <authorList>
            <person name="Hufnagel B."/>
            <person name="Marques A."/>
            <person name="Soriano A."/>
            <person name="Marques L."/>
            <person name="Divol F."/>
            <person name="Doumas P."/>
            <person name="Sallet E."/>
            <person name="Mancinotti D."/>
            <person name="Carrere S."/>
            <person name="Marande W."/>
            <person name="Arribat S."/>
            <person name="Keller J."/>
            <person name="Huneau C."/>
            <person name="Blein T."/>
            <person name="Aime D."/>
            <person name="Laguerre M."/>
            <person name="Taylor J."/>
            <person name="Schubert V."/>
            <person name="Nelson M."/>
            <person name="Geu-Flores F."/>
            <person name="Crespi M."/>
            <person name="Gallardo-Guerrero K."/>
            <person name="Delaux P.-M."/>
            <person name="Salse J."/>
            <person name="Berges H."/>
            <person name="Guyot R."/>
            <person name="Gouzy J."/>
            <person name="Peret B."/>
        </authorList>
    </citation>
    <scope>NUCLEOTIDE SEQUENCE [LARGE SCALE GENOMIC DNA]</scope>
    <source>
        <strain evidence="3">cv. Amiga</strain>
    </source>
</reference>
<feature type="chain" id="PRO_5025402708" evidence="1">
    <location>
        <begin position="22"/>
        <end position="76"/>
    </location>
</feature>
<dbReference type="Proteomes" id="UP000447434">
    <property type="component" value="Chromosome 25"/>
</dbReference>
<comment type="caution">
    <text evidence="2">The sequence shown here is derived from an EMBL/GenBank/DDBJ whole genome shotgun (WGS) entry which is preliminary data.</text>
</comment>
<dbReference type="EMBL" id="WOCE01000025">
    <property type="protein sequence ID" value="KAE9584729.1"/>
    <property type="molecule type" value="Genomic_DNA"/>
</dbReference>
<keyword evidence="1" id="KW-0732">Signal</keyword>
<name>A0A6A4NBR7_LUPAL</name>
<keyword evidence="3" id="KW-1185">Reference proteome</keyword>